<dbReference type="EMBL" id="WIGO01000871">
    <property type="protein sequence ID" value="KAF6803715.1"/>
    <property type="molecule type" value="Genomic_DNA"/>
</dbReference>
<proteinExistence type="predicted"/>
<dbReference type="AlphaFoldDB" id="A0A8H6J071"/>
<organism evidence="4 5">
    <name type="scientific">Colletotrichum plurivorum</name>
    <dbReference type="NCBI Taxonomy" id="2175906"/>
    <lineage>
        <taxon>Eukaryota</taxon>
        <taxon>Fungi</taxon>
        <taxon>Dikarya</taxon>
        <taxon>Ascomycota</taxon>
        <taxon>Pezizomycotina</taxon>
        <taxon>Sordariomycetes</taxon>
        <taxon>Hypocreomycetidae</taxon>
        <taxon>Glomerellales</taxon>
        <taxon>Glomerellaceae</taxon>
        <taxon>Colletotrichum</taxon>
        <taxon>Colletotrichum orchidearum species complex</taxon>
    </lineage>
</organism>
<accession>A0A8H6J071</accession>
<keyword evidence="1" id="KW-0677">Repeat</keyword>
<dbReference type="Gene3D" id="1.25.40.10">
    <property type="entry name" value="Tetratricopeptide repeat domain"/>
    <property type="match status" value="2"/>
</dbReference>
<feature type="region of interest" description="Disordered" evidence="3">
    <location>
        <begin position="263"/>
        <end position="303"/>
    </location>
</feature>
<keyword evidence="5" id="KW-1185">Reference proteome</keyword>
<evidence type="ECO:0000313" key="4">
    <source>
        <dbReference type="EMBL" id="KAF6803715.1"/>
    </source>
</evidence>
<comment type="caution">
    <text evidence="4">The sequence shown here is derived from an EMBL/GenBank/DDBJ whole genome shotgun (WGS) entry which is preliminary data.</text>
</comment>
<protein>
    <submittedName>
        <fullName evidence="4">ATP gtp binding protein</fullName>
    </submittedName>
</protein>
<evidence type="ECO:0000256" key="2">
    <source>
        <dbReference type="ARBA" id="ARBA00022803"/>
    </source>
</evidence>
<reference evidence="4" key="1">
    <citation type="journal article" date="2020" name="Phytopathology">
        <title>Genome Sequence Resources of Colletotrichum truncatum, C. plurivorum, C. musicola, and C. sojae: Four Species Pathogenic to Soybean (Glycine max).</title>
        <authorList>
            <person name="Rogerio F."/>
            <person name="Boufleur T.R."/>
            <person name="Ciampi-Guillardi M."/>
            <person name="Sukno S.A."/>
            <person name="Thon M.R."/>
            <person name="Massola Junior N.S."/>
            <person name="Baroncelli R."/>
        </authorList>
    </citation>
    <scope>NUCLEOTIDE SEQUENCE</scope>
    <source>
        <strain evidence="4">LFN00145</strain>
    </source>
</reference>
<name>A0A8H6J071_9PEZI</name>
<keyword evidence="2" id="KW-0802">TPR repeat</keyword>
<evidence type="ECO:0000256" key="3">
    <source>
        <dbReference type="SAM" id="MobiDB-lite"/>
    </source>
</evidence>
<dbReference type="PANTHER" id="PTHR45641">
    <property type="entry name" value="TETRATRICOPEPTIDE REPEAT PROTEIN (AFU_ORTHOLOGUE AFUA_6G03870)"/>
    <property type="match status" value="1"/>
</dbReference>
<dbReference type="Proteomes" id="UP000654918">
    <property type="component" value="Unassembled WGS sequence"/>
</dbReference>
<evidence type="ECO:0000313" key="5">
    <source>
        <dbReference type="Proteomes" id="UP000654918"/>
    </source>
</evidence>
<sequence>MKVLRQRKESVRTWRRILGDDHPYTLEARVNLGHSYSAVGRKMKALDEQTAVMEVRKRLFGEDPALSTVGCLLSSMSNVANIQEKLGLLKKALSMRERAVDIAKKRYASDDPVVFKSRNHLASQYARQWGRANKQRACDMRRSLLKDQRKCVPEDDAGVLRTMALLASDLGKLGETEEAIGIFREVLATQDLVLGEKSHEALGNKRDLAVLLTSRRDKTSGDDEEAASLLKSVAGKERYLFNSVEHARREIKRGMRWLGQVEDMSDEDSFAETETSSSDAVSDGNLSAHRRVSPAPTWLFPRS</sequence>
<dbReference type="InterPro" id="IPR011990">
    <property type="entry name" value="TPR-like_helical_dom_sf"/>
</dbReference>
<gene>
    <name evidence="4" type="ORF">CPLU01_16099</name>
</gene>
<dbReference type="Pfam" id="PF13374">
    <property type="entry name" value="TPR_10"/>
    <property type="match status" value="2"/>
</dbReference>
<evidence type="ECO:0000256" key="1">
    <source>
        <dbReference type="ARBA" id="ARBA00022737"/>
    </source>
</evidence>
<dbReference type="SUPFAM" id="SSF48452">
    <property type="entry name" value="TPR-like"/>
    <property type="match status" value="1"/>
</dbReference>